<feature type="region of interest" description="Disordered" evidence="2">
    <location>
        <begin position="1"/>
        <end position="55"/>
    </location>
</feature>
<organism evidence="4 5">
    <name type="scientific">Scleropages formosus</name>
    <name type="common">Asian bonytongue</name>
    <name type="synonym">Osteoglossum formosum</name>
    <dbReference type="NCBI Taxonomy" id="113540"/>
    <lineage>
        <taxon>Eukaryota</taxon>
        <taxon>Metazoa</taxon>
        <taxon>Chordata</taxon>
        <taxon>Craniata</taxon>
        <taxon>Vertebrata</taxon>
        <taxon>Euteleostomi</taxon>
        <taxon>Actinopterygii</taxon>
        <taxon>Neopterygii</taxon>
        <taxon>Teleostei</taxon>
        <taxon>Osteoglossocephala</taxon>
        <taxon>Osteoglossomorpha</taxon>
        <taxon>Osteoglossiformes</taxon>
        <taxon>Osteoglossidae</taxon>
        <taxon>Scleropages</taxon>
    </lineage>
</organism>
<dbReference type="EMBL" id="JARO02002207">
    <property type="protein sequence ID" value="KPP73283.1"/>
    <property type="molecule type" value="Genomic_DNA"/>
</dbReference>
<name>A0A0P7YYP8_SCLFO</name>
<evidence type="ECO:0000256" key="2">
    <source>
        <dbReference type="SAM" id="MobiDB-lite"/>
    </source>
</evidence>
<accession>A0A0P7YYP8</accession>
<dbReference type="AlphaFoldDB" id="A0A0P7YYP8"/>
<reference evidence="4 5" key="1">
    <citation type="submission" date="2015-08" db="EMBL/GenBank/DDBJ databases">
        <title>The genome of the Asian arowana (Scleropages formosus).</title>
        <authorList>
            <person name="Tan M.H."/>
            <person name="Gan H.M."/>
            <person name="Croft L.J."/>
            <person name="Austin C.M."/>
        </authorList>
    </citation>
    <scope>NUCLEOTIDE SEQUENCE [LARGE SCALE GENOMIC DNA]</scope>
    <source>
        <strain evidence="4">Aro1</strain>
    </source>
</reference>
<comment type="subcellular location">
    <subcellularLocation>
        <location evidence="1">Nucleus</location>
    </subcellularLocation>
</comment>
<feature type="compositionally biased region" description="Polar residues" evidence="2">
    <location>
        <begin position="27"/>
        <end position="36"/>
    </location>
</feature>
<proteinExistence type="predicted"/>
<evidence type="ECO:0000259" key="3">
    <source>
        <dbReference type="PROSITE" id="PS51978"/>
    </source>
</evidence>
<evidence type="ECO:0000256" key="1">
    <source>
        <dbReference type="ARBA" id="ARBA00004123"/>
    </source>
</evidence>
<feature type="domain" description="PBC" evidence="3">
    <location>
        <begin position="53"/>
        <end position="83"/>
    </location>
</feature>
<gene>
    <name evidence="4" type="ORF">Z043_107643</name>
</gene>
<dbReference type="GO" id="GO:0005634">
    <property type="term" value="C:nucleus"/>
    <property type="evidence" value="ECO:0007669"/>
    <property type="project" value="UniProtKB-SubCell"/>
</dbReference>
<dbReference type="GO" id="GO:0003700">
    <property type="term" value="F:DNA-binding transcription factor activity"/>
    <property type="evidence" value="ECO:0007669"/>
    <property type="project" value="InterPro"/>
</dbReference>
<dbReference type="PROSITE" id="PS51978">
    <property type="entry name" value="PBC"/>
    <property type="match status" value="1"/>
</dbReference>
<evidence type="ECO:0000313" key="5">
    <source>
        <dbReference type="Proteomes" id="UP000034805"/>
    </source>
</evidence>
<comment type="caution">
    <text evidence="4">The sequence shown here is derived from an EMBL/GenBank/DDBJ whole genome shotgun (WGS) entry which is preliminary data.</text>
</comment>
<dbReference type="Proteomes" id="UP000034805">
    <property type="component" value="Unassembled WGS sequence"/>
</dbReference>
<dbReference type="InterPro" id="IPR005542">
    <property type="entry name" value="PBX_PBC_dom"/>
</dbReference>
<evidence type="ECO:0000313" key="4">
    <source>
        <dbReference type="EMBL" id="KPP73283.1"/>
    </source>
</evidence>
<protein>
    <recommendedName>
        <fullName evidence="3">PBC domain-containing protein</fullName>
    </recommendedName>
</protein>
<sequence length="83" mass="8898">MLQQQPLTGNGPAGRGLSLNAHPGLQPLNSVHPSSQHRSDGEPGLDGSENGLENRRDIGDILQQIMTITDQSLDEAQAKLDIF</sequence>